<sequence>MPGSRFISANRAGGCMIMSKAKPAVSEENGFPWRELFILVIGPFMAILDGSIVNVAVPKLMAVFGVGTDKVQWVLTAYLLTSGVVIPVSGYLGDVLGYRRMYILSLAAFTLGSLFCGLSWSNTSLVVARVFQAVGGGMLVPISMGMLFKVVPRGKMGMAMGIWGISAMMAPTIGPTLGGYLVDELSWHMIFLINLPVGLLGMFFAALFLRETPLLKARFDLVGCILCGAGCFAVLLALSEGQDKGWTSQYIVTLLAAAFFFLLLFVLWELQEEQPMLDVRLLANPVFAASLLTTAVVTIGLFGGLFLVPIFTQNLLGLTPTQTGLLLMPAALASGLMMPISGRLYDKIGAKPLALVGLSVVAFTTWELHKINLDISTHWLQMMMVYRSLGMGLAMMPIGTAGMEAVPARLSGRASAFNNLVRQVSASLGIAFLTYVMTRRQANHFSWLADGFSWSSPVAYGALQQVKQALALPGDSALAVISLAAQRQAMASAIADTFIVSAVMVALAIPLSLFLGKKVKVAGEDRDA</sequence>
<dbReference type="Proteomes" id="UP000184529">
    <property type="component" value="Unassembled WGS sequence"/>
</dbReference>
<proteinExistence type="inferred from homology"/>
<comment type="similarity">
    <text evidence="2">Belongs to the major facilitator superfamily. EmrB family.</text>
</comment>
<evidence type="ECO:0000256" key="4">
    <source>
        <dbReference type="ARBA" id="ARBA00022475"/>
    </source>
</evidence>
<dbReference type="Gene3D" id="1.20.1720.10">
    <property type="entry name" value="Multidrug resistance protein D"/>
    <property type="match status" value="1"/>
</dbReference>
<evidence type="ECO:0000256" key="5">
    <source>
        <dbReference type="ARBA" id="ARBA00022692"/>
    </source>
</evidence>
<organism evidence="10 11">
    <name type="scientific">Desulfofundulus thermosubterraneus DSM 16057</name>
    <dbReference type="NCBI Taxonomy" id="1121432"/>
    <lineage>
        <taxon>Bacteria</taxon>
        <taxon>Bacillati</taxon>
        <taxon>Bacillota</taxon>
        <taxon>Clostridia</taxon>
        <taxon>Eubacteriales</taxon>
        <taxon>Peptococcaceae</taxon>
        <taxon>Desulfofundulus</taxon>
    </lineage>
</organism>
<dbReference type="EMBL" id="FQZM01000026">
    <property type="protein sequence ID" value="SHJ27983.1"/>
    <property type="molecule type" value="Genomic_DNA"/>
</dbReference>
<evidence type="ECO:0000256" key="1">
    <source>
        <dbReference type="ARBA" id="ARBA00004651"/>
    </source>
</evidence>
<dbReference type="NCBIfam" id="TIGR00711">
    <property type="entry name" value="efflux_EmrB"/>
    <property type="match status" value="1"/>
</dbReference>
<dbReference type="GO" id="GO:0022857">
    <property type="term" value="F:transmembrane transporter activity"/>
    <property type="evidence" value="ECO:0007669"/>
    <property type="project" value="InterPro"/>
</dbReference>
<dbReference type="Gene3D" id="1.20.1250.20">
    <property type="entry name" value="MFS general substrate transporter like domains"/>
    <property type="match status" value="1"/>
</dbReference>
<dbReference type="InterPro" id="IPR036259">
    <property type="entry name" value="MFS_trans_sf"/>
</dbReference>
<dbReference type="PROSITE" id="PS50850">
    <property type="entry name" value="MFS"/>
    <property type="match status" value="1"/>
</dbReference>
<feature type="transmembrane region" description="Helical" evidence="8">
    <location>
        <begin position="420"/>
        <end position="438"/>
    </location>
</feature>
<evidence type="ECO:0000256" key="7">
    <source>
        <dbReference type="ARBA" id="ARBA00023136"/>
    </source>
</evidence>
<feature type="transmembrane region" description="Helical" evidence="8">
    <location>
        <begin position="126"/>
        <end position="148"/>
    </location>
</feature>
<feature type="transmembrane region" description="Helical" evidence="8">
    <location>
        <begin position="282"/>
        <end position="311"/>
    </location>
</feature>
<dbReference type="Pfam" id="PF07690">
    <property type="entry name" value="MFS_1"/>
    <property type="match status" value="1"/>
</dbReference>
<dbReference type="AlphaFoldDB" id="A0A1M6I0H9"/>
<keyword evidence="3" id="KW-0813">Transport</keyword>
<feature type="transmembrane region" description="Helical" evidence="8">
    <location>
        <begin position="323"/>
        <end position="340"/>
    </location>
</feature>
<feature type="transmembrane region" description="Helical" evidence="8">
    <location>
        <begin position="160"/>
        <end position="181"/>
    </location>
</feature>
<keyword evidence="5 8" id="KW-0812">Transmembrane</keyword>
<evidence type="ECO:0000256" key="2">
    <source>
        <dbReference type="ARBA" id="ARBA00008537"/>
    </source>
</evidence>
<feature type="domain" description="Major facilitator superfamily (MFS) profile" evidence="9">
    <location>
        <begin position="35"/>
        <end position="520"/>
    </location>
</feature>
<accession>A0A1M6I0H9</accession>
<reference evidence="11" key="1">
    <citation type="submission" date="2016-11" db="EMBL/GenBank/DDBJ databases">
        <authorList>
            <person name="Varghese N."/>
            <person name="Submissions S."/>
        </authorList>
    </citation>
    <scope>NUCLEOTIDE SEQUENCE [LARGE SCALE GENOMIC DNA]</scope>
    <source>
        <strain evidence="11">DSM 16057</strain>
    </source>
</reference>
<dbReference type="InterPro" id="IPR004638">
    <property type="entry name" value="EmrB-like"/>
</dbReference>
<evidence type="ECO:0000256" key="8">
    <source>
        <dbReference type="SAM" id="Phobius"/>
    </source>
</evidence>
<dbReference type="InterPro" id="IPR020846">
    <property type="entry name" value="MFS_dom"/>
</dbReference>
<dbReference type="InterPro" id="IPR011701">
    <property type="entry name" value="MFS"/>
</dbReference>
<gene>
    <name evidence="10" type="ORF">SAMN02745219_02168</name>
</gene>
<evidence type="ECO:0000256" key="6">
    <source>
        <dbReference type="ARBA" id="ARBA00022989"/>
    </source>
</evidence>
<feature type="transmembrane region" description="Helical" evidence="8">
    <location>
        <begin position="221"/>
        <end position="238"/>
    </location>
</feature>
<feature type="transmembrane region" description="Helical" evidence="8">
    <location>
        <begin position="250"/>
        <end position="270"/>
    </location>
</feature>
<dbReference type="PANTHER" id="PTHR42718:SF9">
    <property type="entry name" value="MAJOR FACILITATOR SUPERFAMILY MULTIDRUG TRANSPORTER MFSC"/>
    <property type="match status" value="1"/>
</dbReference>
<comment type="subcellular location">
    <subcellularLocation>
        <location evidence="1">Cell membrane</location>
        <topology evidence="1">Multi-pass membrane protein</topology>
    </subcellularLocation>
</comment>
<dbReference type="PANTHER" id="PTHR42718">
    <property type="entry name" value="MAJOR FACILITATOR SUPERFAMILY MULTIDRUG TRANSPORTER MFSC"/>
    <property type="match status" value="1"/>
</dbReference>
<keyword evidence="4" id="KW-1003">Cell membrane</keyword>
<dbReference type="SUPFAM" id="SSF103473">
    <property type="entry name" value="MFS general substrate transporter"/>
    <property type="match status" value="1"/>
</dbReference>
<evidence type="ECO:0000313" key="11">
    <source>
        <dbReference type="Proteomes" id="UP000184529"/>
    </source>
</evidence>
<feature type="transmembrane region" description="Helical" evidence="8">
    <location>
        <begin position="36"/>
        <end position="53"/>
    </location>
</feature>
<feature type="transmembrane region" description="Helical" evidence="8">
    <location>
        <begin position="101"/>
        <end position="120"/>
    </location>
</feature>
<dbReference type="GO" id="GO:0005886">
    <property type="term" value="C:plasma membrane"/>
    <property type="evidence" value="ECO:0007669"/>
    <property type="project" value="UniProtKB-SubCell"/>
</dbReference>
<feature type="transmembrane region" description="Helical" evidence="8">
    <location>
        <begin position="187"/>
        <end position="209"/>
    </location>
</feature>
<keyword evidence="7 8" id="KW-0472">Membrane</keyword>
<feature type="transmembrane region" description="Helical" evidence="8">
    <location>
        <begin position="389"/>
        <end position="408"/>
    </location>
</feature>
<keyword evidence="6 8" id="KW-1133">Transmembrane helix</keyword>
<keyword evidence="11" id="KW-1185">Reference proteome</keyword>
<name>A0A1M6I0H9_9FIRM</name>
<evidence type="ECO:0000256" key="3">
    <source>
        <dbReference type="ARBA" id="ARBA00022448"/>
    </source>
</evidence>
<feature type="transmembrane region" description="Helical" evidence="8">
    <location>
        <begin position="73"/>
        <end position="92"/>
    </location>
</feature>
<evidence type="ECO:0000259" key="9">
    <source>
        <dbReference type="PROSITE" id="PS50850"/>
    </source>
</evidence>
<feature type="transmembrane region" description="Helical" evidence="8">
    <location>
        <begin position="498"/>
        <end position="516"/>
    </location>
</feature>
<feature type="transmembrane region" description="Helical" evidence="8">
    <location>
        <begin position="352"/>
        <end position="369"/>
    </location>
</feature>
<dbReference type="CDD" id="cd17503">
    <property type="entry name" value="MFS_LmrB_MDR_like"/>
    <property type="match status" value="1"/>
</dbReference>
<protein>
    <submittedName>
        <fullName evidence="10">Drug resistance transporter, EmrB/QacA subfamily</fullName>
    </submittedName>
</protein>
<evidence type="ECO:0000313" key="10">
    <source>
        <dbReference type="EMBL" id="SHJ27983.1"/>
    </source>
</evidence>
<dbReference type="STRING" id="1121432.SAMN02745219_02168"/>